<dbReference type="GO" id="GO:0003995">
    <property type="term" value="F:acyl-CoA dehydrogenase activity"/>
    <property type="evidence" value="ECO:0007669"/>
    <property type="project" value="TreeGrafter"/>
</dbReference>
<dbReference type="InterPro" id="IPR013786">
    <property type="entry name" value="AcylCoA_DH/ox_N"/>
</dbReference>
<evidence type="ECO:0000256" key="2">
    <source>
        <dbReference type="ARBA" id="ARBA00009347"/>
    </source>
</evidence>
<dbReference type="AlphaFoldDB" id="D0LWW6"/>
<keyword evidence="5" id="KW-0560">Oxidoreductase</keyword>
<dbReference type="eggNOG" id="COG1960">
    <property type="taxonomic scope" value="Bacteria"/>
</dbReference>
<comment type="cofactor">
    <cofactor evidence="1">
        <name>FAD</name>
        <dbReference type="ChEBI" id="CHEBI:57692"/>
    </cofactor>
</comment>
<dbReference type="SUPFAM" id="SSF47203">
    <property type="entry name" value="Acyl-CoA dehydrogenase C-terminal domain-like"/>
    <property type="match status" value="1"/>
</dbReference>
<reference evidence="9 10" key="1">
    <citation type="journal article" date="2010" name="Stand. Genomic Sci.">
        <title>Complete genome sequence of Haliangium ochraceum type strain (SMP-2).</title>
        <authorList>
            <consortium name="US DOE Joint Genome Institute (JGI-PGF)"/>
            <person name="Ivanova N."/>
            <person name="Daum C."/>
            <person name="Lang E."/>
            <person name="Abt B."/>
            <person name="Kopitz M."/>
            <person name="Saunders E."/>
            <person name="Lapidus A."/>
            <person name="Lucas S."/>
            <person name="Glavina Del Rio T."/>
            <person name="Nolan M."/>
            <person name="Tice H."/>
            <person name="Copeland A."/>
            <person name="Cheng J.F."/>
            <person name="Chen F."/>
            <person name="Bruce D."/>
            <person name="Goodwin L."/>
            <person name="Pitluck S."/>
            <person name="Mavromatis K."/>
            <person name="Pati A."/>
            <person name="Mikhailova N."/>
            <person name="Chen A."/>
            <person name="Palaniappan K."/>
            <person name="Land M."/>
            <person name="Hauser L."/>
            <person name="Chang Y.J."/>
            <person name="Jeffries C.D."/>
            <person name="Detter J.C."/>
            <person name="Brettin T."/>
            <person name="Rohde M."/>
            <person name="Goker M."/>
            <person name="Bristow J."/>
            <person name="Markowitz V."/>
            <person name="Eisen J.A."/>
            <person name="Hugenholtz P."/>
            <person name="Kyrpides N.C."/>
            <person name="Klenk H.P."/>
        </authorList>
    </citation>
    <scope>NUCLEOTIDE SEQUENCE [LARGE SCALE GENOMIC DNA]</scope>
    <source>
        <strain evidence="10">DSM 14365 / CIP 107738 / JCM 11303 / AJ 13395 / SMP-2</strain>
    </source>
</reference>
<proteinExistence type="inferred from homology"/>
<dbReference type="OrthoDB" id="9775090at2"/>
<dbReference type="SUPFAM" id="SSF56645">
    <property type="entry name" value="Acyl-CoA dehydrogenase NM domain-like"/>
    <property type="match status" value="1"/>
</dbReference>
<dbReference type="GO" id="GO:0050660">
    <property type="term" value="F:flavin adenine dinucleotide binding"/>
    <property type="evidence" value="ECO:0007669"/>
    <property type="project" value="InterPro"/>
</dbReference>
<dbReference type="Gene3D" id="1.20.140.10">
    <property type="entry name" value="Butyryl-CoA Dehydrogenase, subunit A, domain 3"/>
    <property type="match status" value="1"/>
</dbReference>
<feature type="region of interest" description="Disordered" evidence="6">
    <location>
        <begin position="136"/>
        <end position="156"/>
    </location>
</feature>
<dbReference type="InterPro" id="IPR009100">
    <property type="entry name" value="AcylCoA_DH/oxidase_NM_dom_sf"/>
</dbReference>
<evidence type="ECO:0000259" key="7">
    <source>
        <dbReference type="Pfam" id="PF00441"/>
    </source>
</evidence>
<dbReference type="Proteomes" id="UP000001880">
    <property type="component" value="Chromosome"/>
</dbReference>
<dbReference type="Pfam" id="PF02771">
    <property type="entry name" value="Acyl-CoA_dh_N"/>
    <property type="match status" value="1"/>
</dbReference>
<evidence type="ECO:0000256" key="1">
    <source>
        <dbReference type="ARBA" id="ARBA00001974"/>
    </source>
</evidence>
<dbReference type="EMBL" id="CP001804">
    <property type="protein sequence ID" value="ACY14213.1"/>
    <property type="molecule type" value="Genomic_DNA"/>
</dbReference>
<organism evidence="9 10">
    <name type="scientific">Haliangium ochraceum (strain DSM 14365 / JCM 11303 / SMP-2)</name>
    <dbReference type="NCBI Taxonomy" id="502025"/>
    <lineage>
        <taxon>Bacteria</taxon>
        <taxon>Pseudomonadati</taxon>
        <taxon>Myxococcota</taxon>
        <taxon>Polyangia</taxon>
        <taxon>Haliangiales</taxon>
        <taxon>Kofleriaceae</taxon>
        <taxon>Haliangium</taxon>
    </lineage>
</organism>
<evidence type="ECO:0000313" key="9">
    <source>
        <dbReference type="EMBL" id="ACY14213.1"/>
    </source>
</evidence>
<sequence length="387" mass="41317">MAQPKNFGFGEEAQILKNTARRFFQSNWPNDKLHACVAGTEPPAPRACVWDRKLWAQMVELGWTAIAVPEQAGGLGMNAAAVAGLVEEVGRAAFPSPLLATIGATYLLAACDSEPARALLAGIAEGTPVSVAGCDRRGSWEHGDTDVRASEPDSDGRVRLSGTAWFVQDAAKVSMFVVKARSDAGVGLYVVDAAAEGVELCADAIVDLTRDQGRVVLREVEVPASQIAAAPGRGAEALAAAEPAMLMLVSADLVGAAEWQLQTTAEYARTRVQFDRPIGFFQAVKHPLVDMMLHIDEARSLLYRAASALDSEPEQAEVYARMAKSSASDAAGFCSSRSVQLHGGIGFTWECFVHVYFKRQKHNQMLLGDGVYQRAKLADVLMGPVGA</sequence>
<evidence type="ECO:0000256" key="4">
    <source>
        <dbReference type="ARBA" id="ARBA00022827"/>
    </source>
</evidence>
<dbReference type="STRING" id="502025.Hoch_1663"/>
<dbReference type="InterPro" id="IPR046373">
    <property type="entry name" value="Acyl-CoA_Oxase/DH_mid-dom_sf"/>
</dbReference>
<dbReference type="CDD" id="cd00567">
    <property type="entry name" value="ACAD"/>
    <property type="match status" value="1"/>
</dbReference>
<dbReference type="InterPro" id="IPR037069">
    <property type="entry name" value="AcylCoA_DH/ox_N_sf"/>
</dbReference>
<keyword evidence="10" id="KW-1185">Reference proteome</keyword>
<gene>
    <name evidence="9" type="ordered locus">Hoch_1663</name>
</gene>
<dbReference type="PANTHER" id="PTHR43884">
    <property type="entry name" value="ACYL-COA DEHYDROGENASE"/>
    <property type="match status" value="1"/>
</dbReference>
<accession>D0LWW6</accession>
<dbReference type="HOGENOM" id="CLU_018204_5_1_7"/>
<keyword evidence="3" id="KW-0285">Flavoprotein</keyword>
<dbReference type="PANTHER" id="PTHR43884:SF20">
    <property type="entry name" value="ACYL-COA DEHYDROGENASE FADE28"/>
    <property type="match status" value="1"/>
</dbReference>
<dbReference type="Gene3D" id="2.40.110.10">
    <property type="entry name" value="Butyryl-CoA Dehydrogenase, subunit A, domain 2"/>
    <property type="match status" value="1"/>
</dbReference>
<dbReference type="KEGG" id="hoh:Hoch_1663"/>
<dbReference type="Pfam" id="PF00441">
    <property type="entry name" value="Acyl-CoA_dh_1"/>
    <property type="match status" value="1"/>
</dbReference>
<evidence type="ECO:0000259" key="8">
    <source>
        <dbReference type="Pfam" id="PF02771"/>
    </source>
</evidence>
<evidence type="ECO:0000313" key="10">
    <source>
        <dbReference type="Proteomes" id="UP000001880"/>
    </source>
</evidence>
<protein>
    <submittedName>
        <fullName evidence="9">Acyl-CoA dehydrogenase domain protein</fullName>
    </submittedName>
</protein>
<dbReference type="Gene3D" id="1.10.540.10">
    <property type="entry name" value="Acyl-CoA dehydrogenase/oxidase, N-terminal domain"/>
    <property type="match status" value="1"/>
</dbReference>
<dbReference type="InterPro" id="IPR009075">
    <property type="entry name" value="AcylCo_DH/oxidase_C"/>
</dbReference>
<name>D0LWW6_HALO1</name>
<evidence type="ECO:0000256" key="5">
    <source>
        <dbReference type="ARBA" id="ARBA00023002"/>
    </source>
</evidence>
<feature type="domain" description="Acyl-CoA dehydrogenase/oxidase C-terminal" evidence="7">
    <location>
        <begin position="248"/>
        <end position="381"/>
    </location>
</feature>
<dbReference type="RefSeq" id="WP_012826821.1">
    <property type="nucleotide sequence ID" value="NC_013440.1"/>
</dbReference>
<evidence type="ECO:0000256" key="3">
    <source>
        <dbReference type="ARBA" id="ARBA00022630"/>
    </source>
</evidence>
<evidence type="ECO:0000256" key="6">
    <source>
        <dbReference type="SAM" id="MobiDB-lite"/>
    </source>
</evidence>
<feature type="domain" description="Acyl-CoA dehydrogenase/oxidase N-terminal" evidence="8">
    <location>
        <begin position="11"/>
        <end position="126"/>
    </location>
</feature>
<keyword evidence="4" id="KW-0274">FAD</keyword>
<comment type="similarity">
    <text evidence="2">Belongs to the acyl-CoA dehydrogenase family.</text>
</comment>
<dbReference type="InterPro" id="IPR036250">
    <property type="entry name" value="AcylCo_DH-like_C"/>
</dbReference>